<dbReference type="InterPro" id="IPR001611">
    <property type="entry name" value="Leu-rich_rpt"/>
</dbReference>
<organism evidence="1 2">
    <name type="scientific">Mycena metata</name>
    <dbReference type="NCBI Taxonomy" id="1033252"/>
    <lineage>
        <taxon>Eukaryota</taxon>
        <taxon>Fungi</taxon>
        <taxon>Dikarya</taxon>
        <taxon>Basidiomycota</taxon>
        <taxon>Agaricomycotina</taxon>
        <taxon>Agaricomycetes</taxon>
        <taxon>Agaricomycetidae</taxon>
        <taxon>Agaricales</taxon>
        <taxon>Marasmiineae</taxon>
        <taxon>Mycenaceae</taxon>
        <taxon>Mycena</taxon>
    </lineage>
</organism>
<accession>A0AAD7N7B2</accession>
<dbReference type="PROSITE" id="PS51450">
    <property type="entry name" value="LRR"/>
    <property type="match status" value="1"/>
</dbReference>
<reference evidence="1" key="1">
    <citation type="submission" date="2023-03" db="EMBL/GenBank/DDBJ databases">
        <title>Massive genome expansion in bonnet fungi (Mycena s.s.) driven by repeated elements and novel gene families across ecological guilds.</title>
        <authorList>
            <consortium name="Lawrence Berkeley National Laboratory"/>
            <person name="Harder C.B."/>
            <person name="Miyauchi S."/>
            <person name="Viragh M."/>
            <person name="Kuo A."/>
            <person name="Thoen E."/>
            <person name="Andreopoulos B."/>
            <person name="Lu D."/>
            <person name="Skrede I."/>
            <person name="Drula E."/>
            <person name="Henrissat B."/>
            <person name="Morin E."/>
            <person name="Kohler A."/>
            <person name="Barry K."/>
            <person name="LaButti K."/>
            <person name="Morin E."/>
            <person name="Salamov A."/>
            <person name="Lipzen A."/>
            <person name="Mereny Z."/>
            <person name="Hegedus B."/>
            <person name="Baldrian P."/>
            <person name="Stursova M."/>
            <person name="Weitz H."/>
            <person name="Taylor A."/>
            <person name="Grigoriev I.V."/>
            <person name="Nagy L.G."/>
            <person name="Martin F."/>
            <person name="Kauserud H."/>
        </authorList>
    </citation>
    <scope>NUCLEOTIDE SEQUENCE</scope>
    <source>
        <strain evidence="1">CBHHK182m</strain>
    </source>
</reference>
<dbReference type="EMBL" id="JARKIB010000076">
    <property type="protein sequence ID" value="KAJ7747512.1"/>
    <property type="molecule type" value="Genomic_DNA"/>
</dbReference>
<keyword evidence="2" id="KW-1185">Reference proteome</keyword>
<sequence>SSLRPRLCSPSALRSPSKIYLGLKVFNLLSQALSLKHLSLSKPRLSSIQVLAALKSLKDSRIQNFLQAEDVLQVSRT</sequence>
<comment type="caution">
    <text evidence="1">The sequence shown here is derived from an EMBL/GenBank/DDBJ whole genome shotgun (WGS) entry which is preliminary data.</text>
</comment>
<name>A0AAD7N7B2_9AGAR</name>
<proteinExistence type="predicted"/>
<gene>
    <name evidence="1" type="ORF">B0H16DRAFT_1888730</name>
</gene>
<evidence type="ECO:0000313" key="2">
    <source>
        <dbReference type="Proteomes" id="UP001215598"/>
    </source>
</evidence>
<dbReference type="AlphaFoldDB" id="A0AAD7N7B2"/>
<protein>
    <submittedName>
        <fullName evidence="1">Uncharacterized protein</fullName>
    </submittedName>
</protein>
<feature type="non-terminal residue" evidence="1">
    <location>
        <position position="1"/>
    </location>
</feature>
<evidence type="ECO:0000313" key="1">
    <source>
        <dbReference type="EMBL" id="KAJ7747512.1"/>
    </source>
</evidence>
<dbReference type="Proteomes" id="UP001215598">
    <property type="component" value="Unassembled WGS sequence"/>
</dbReference>